<gene>
    <name evidence="3" type="primary">106052584</name>
</gene>
<feature type="compositionally biased region" description="Basic and acidic residues" evidence="1">
    <location>
        <begin position="403"/>
        <end position="417"/>
    </location>
</feature>
<dbReference type="InterPro" id="IPR002557">
    <property type="entry name" value="Chitin-bd_dom"/>
</dbReference>
<feature type="compositionally biased region" description="Basic and acidic residues" evidence="1">
    <location>
        <begin position="474"/>
        <end position="488"/>
    </location>
</feature>
<dbReference type="KEGG" id="bgt:106052584"/>
<dbReference type="InterPro" id="IPR036508">
    <property type="entry name" value="Chitin-bd_dom_sf"/>
</dbReference>
<organism evidence="3 4">
    <name type="scientific">Biomphalaria glabrata</name>
    <name type="common">Bloodfluke planorb</name>
    <name type="synonym">Freshwater snail</name>
    <dbReference type="NCBI Taxonomy" id="6526"/>
    <lineage>
        <taxon>Eukaryota</taxon>
        <taxon>Metazoa</taxon>
        <taxon>Spiralia</taxon>
        <taxon>Lophotrochozoa</taxon>
        <taxon>Mollusca</taxon>
        <taxon>Gastropoda</taxon>
        <taxon>Heterobranchia</taxon>
        <taxon>Euthyneura</taxon>
        <taxon>Panpulmonata</taxon>
        <taxon>Hygrophila</taxon>
        <taxon>Lymnaeoidea</taxon>
        <taxon>Planorbidae</taxon>
        <taxon>Biomphalaria</taxon>
    </lineage>
</organism>
<reference evidence="3" key="1">
    <citation type="submission" date="2020-05" db="UniProtKB">
        <authorList>
            <consortium name="EnsemblMetazoa"/>
        </authorList>
    </citation>
    <scope>IDENTIFICATION</scope>
    <source>
        <strain evidence="3">BB02</strain>
    </source>
</reference>
<protein>
    <recommendedName>
        <fullName evidence="2">Chitin-binding type-2 domain-containing protein</fullName>
    </recommendedName>
</protein>
<sequence length="621" mass="70804">MNFEKYSNFGSIKGAMLGIILYAYLLVGISSASTFPNPCGGIRGRFICDDHDPQVFHICLGNQKYTNRCPGDLHYNVRTQNCDWPKAVNCVEEARLHASRTSGKMNMEDRNTVDVLEDSNTIDVYANEDVETIDKGSEQKVPNLAVKKPKFSYDQNPKVQNKNTVSLDVIDKYETPAEERTIEKSKEKELTLEKSKEKELTLEKSKEKELKLEKSKENDDFVVGERQSESEINLKEDITSPKTDNKNIDAKKDIELLNTSDGKEKTNESVSETTTFGVTGEPSPTKPLENDIVGHMIETYKATDSPQVFLYTRPIHRQRARRPSISPYQRSPFASPARPPVTTTRRLTTTSRPLTATTAAPPRRPVTTSRSPFKKTTVVYHPFLSNRTKPDYREYAPQLTTKKPQETRHSPSKDRSKWNPYISPAPYRSATNYDDDRANTPKWYEIGDVKKAMASKPGINSYGNSIGKSASENSLDKDRRERTPHSDIAEQVSEKPFSTTKSSTLSWVKSTTDSVIRRETSAESMERVRSIIKSRSHRARHLKTTSLETQESNTTPFAETTSKLKTKRFKSKTPLSQAWLNERKSHSEINQDYQWSKSIFKKNRWLPTEEQQTTTSDMRLR</sequence>
<dbReference type="AlphaFoldDB" id="A0A2C9M2K5"/>
<dbReference type="SUPFAM" id="SSF57625">
    <property type="entry name" value="Invertebrate chitin-binding proteins"/>
    <property type="match status" value="1"/>
</dbReference>
<dbReference type="VEuPathDB" id="VectorBase:BGLAX_032124"/>
<dbReference type="Gene3D" id="2.170.140.10">
    <property type="entry name" value="Chitin binding domain"/>
    <property type="match status" value="1"/>
</dbReference>
<feature type="compositionally biased region" description="Polar residues" evidence="1">
    <location>
        <begin position="461"/>
        <end position="473"/>
    </location>
</feature>
<dbReference type="GO" id="GO:0005576">
    <property type="term" value="C:extracellular region"/>
    <property type="evidence" value="ECO:0007669"/>
    <property type="project" value="InterPro"/>
</dbReference>
<dbReference type="Proteomes" id="UP000076420">
    <property type="component" value="Unassembled WGS sequence"/>
</dbReference>
<feature type="compositionally biased region" description="Basic and acidic residues" evidence="1">
    <location>
        <begin position="226"/>
        <end position="267"/>
    </location>
</feature>
<evidence type="ECO:0000313" key="4">
    <source>
        <dbReference type="Proteomes" id="UP000076420"/>
    </source>
</evidence>
<feature type="region of interest" description="Disordered" evidence="1">
    <location>
        <begin position="320"/>
        <end position="374"/>
    </location>
</feature>
<evidence type="ECO:0000259" key="2">
    <source>
        <dbReference type="PROSITE" id="PS50940"/>
    </source>
</evidence>
<dbReference type="Pfam" id="PF01607">
    <property type="entry name" value="CBM_14"/>
    <property type="match status" value="1"/>
</dbReference>
<dbReference type="SMART" id="SM00494">
    <property type="entry name" value="ChtBD2"/>
    <property type="match status" value="1"/>
</dbReference>
<feature type="region of interest" description="Disordered" evidence="1">
    <location>
        <begin position="389"/>
        <end position="434"/>
    </location>
</feature>
<dbReference type="PROSITE" id="PS50940">
    <property type="entry name" value="CHIT_BIND_II"/>
    <property type="match status" value="1"/>
</dbReference>
<proteinExistence type="predicted"/>
<dbReference type="EnsemblMetazoa" id="BGLB037851-RA">
    <property type="protein sequence ID" value="BGLB037851-PA"/>
    <property type="gene ID" value="BGLB037851"/>
</dbReference>
<dbReference type="VEuPathDB" id="VectorBase:BGLB037851"/>
<feature type="compositionally biased region" description="Polar residues" evidence="1">
    <location>
        <begin position="268"/>
        <end position="277"/>
    </location>
</feature>
<feature type="region of interest" description="Disordered" evidence="1">
    <location>
        <begin position="455"/>
        <end position="496"/>
    </location>
</feature>
<feature type="region of interest" description="Disordered" evidence="1">
    <location>
        <begin position="221"/>
        <end position="289"/>
    </location>
</feature>
<dbReference type="GO" id="GO:0008061">
    <property type="term" value="F:chitin binding"/>
    <property type="evidence" value="ECO:0007669"/>
    <property type="project" value="InterPro"/>
</dbReference>
<name>A0A2C9M2K5_BIOGL</name>
<feature type="compositionally biased region" description="Low complexity" evidence="1">
    <location>
        <begin position="334"/>
        <end position="371"/>
    </location>
</feature>
<feature type="domain" description="Chitin-binding type-2" evidence="2">
    <location>
        <begin position="36"/>
        <end position="92"/>
    </location>
</feature>
<accession>A0A2C9M2K5</accession>
<evidence type="ECO:0000313" key="3">
    <source>
        <dbReference type="EnsemblMetazoa" id="BGLB037851-PA"/>
    </source>
</evidence>
<evidence type="ECO:0000256" key="1">
    <source>
        <dbReference type="SAM" id="MobiDB-lite"/>
    </source>
</evidence>